<accession>A0ABV6M625</accession>
<feature type="domain" description="Hydantoinase A/oxoprolinase" evidence="1">
    <location>
        <begin position="213"/>
        <end position="497"/>
    </location>
</feature>
<evidence type="ECO:0000259" key="3">
    <source>
        <dbReference type="Pfam" id="PF19278"/>
    </source>
</evidence>
<sequence>MTFVEGVESACIGVDVGGTFTDVVLSDGARVWSAKAPTTPGALGRGVLDACRLVAGRAGLTLERLLPAVSRFGLGTTAVTNTIAARTGRTVGLITTEGFEDLVPIARAKRVPSDGWLLPPAQLVDRERIVGVAERVDRHGAVLREVDRERVREAGRLLVEERGAQSLAVSFLWSFQNDANERAAVEELTALFPGLPVVSGAALLPVIREYERTQFALLNAYTSGALDGVVELADELRALGLRRPPLLVHSGAGSISVDEGRRTPAPLAESGPAAGIVAALEVCRSAGVTEAVTGDVGGTSFDLSFISGGEAGRRSNGELMGIWTAMPMVDIDSVGAGGGSVAWVDSLGILRVGPRSAGAEPGPACYGRGGTEATVTDALVVLGYIDPDNFLGGDMVLDAEAARAACGRIGERLGLDRTDAAWGIWEVAQASMARALRGRFAERGVDPRTFAMLSMGGCGALFGAALARDLGIGRVLVPDLASVLSAFGAAASDVRRERSRSLGVTLPADPATLRGIVDDLTRAVRDDLAADGVADGDITIELAADLRFHRQTFELPIAWDGELDEAGQLRQREKFLAEYTARYGKGAIVAGAPVELVTIRSVGLGRTARARLARAESAPATAPPRPYGSRPVYTSRAGELAKVPVYRRADLRPGHEIAGPALVDAVDTTSWIPPGASARIDQFLTLDMDLGS</sequence>
<dbReference type="EMBL" id="JBHLUH010000039">
    <property type="protein sequence ID" value="MFC0530004.1"/>
    <property type="molecule type" value="Genomic_DNA"/>
</dbReference>
<dbReference type="RefSeq" id="WP_377253083.1">
    <property type="nucleotide sequence ID" value="NZ_JBHLUH010000039.1"/>
</dbReference>
<feature type="domain" description="Hydantoinase/oxoprolinase N-terminal" evidence="2">
    <location>
        <begin position="12"/>
        <end position="188"/>
    </location>
</feature>
<evidence type="ECO:0000259" key="2">
    <source>
        <dbReference type="Pfam" id="PF05378"/>
    </source>
</evidence>
<dbReference type="Pfam" id="PF05378">
    <property type="entry name" value="Hydant_A_N"/>
    <property type="match status" value="1"/>
</dbReference>
<evidence type="ECO:0000313" key="4">
    <source>
        <dbReference type="EMBL" id="MFC0530004.1"/>
    </source>
</evidence>
<evidence type="ECO:0000313" key="5">
    <source>
        <dbReference type="Proteomes" id="UP001589867"/>
    </source>
</evidence>
<dbReference type="InterPro" id="IPR049517">
    <property type="entry name" value="ACX-like_C"/>
</dbReference>
<dbReference type="InterPro" id="IPR045079">
    <property type="entry name" value="Oxoprolinase-like"/>
</dbReference>
<organism evidence="4 5">
    <name type="scientific">Phytohabitans kaempferiae</name>
    <dbReference type="NCBI Taxonomy" id="1620943"/>
    <lineage>
        <taxon>Bacteria</taxon>
        <taxon>Bacillati</taxon>
        <taxon>Actinomycetota</taxon>
        <taxon>Actinomycetes</taxon>
        <taxon>Micromonosporales</taxon>
        <taxon>Micromonosporaceae</taxon>
    </lineage>
</organism>
<dbReference type="PANTHER" id="PTHR11365">
    <property type="entry name" value="5-OXOPROLINASE RELATED"/>
    <property type="match status" value="1"/>
</dbReference>
<evidence type="ECO:0000259" key="1">
    <source>
        <dbReference type="Pfam" id="PF01968"/>
    </source>
</evidence>
<protein>
    <submittedName>
        <fullName evidence="4">Hydantoinase/oxoprolinase family protein</fullName>
    </submittedName>
</protein>
<dbReference type="Proteomes" id="UP001589867">
    <property type="component" value="Unassembled WGS sequence"/>
</dbReference>
<reference evidence="4 5" key="1">
    <citation type="submission" date="2024-09" db="EMBL/GenBank/DDBJ databases">
        <authorList>
            <person name="Sun Q."/>
            <person name="Mori K."/>
        </authorList>
    </citation>
    <scope>NUCLEOTIDE SEQUENCE [LARGE SCALE GENOMIC DNA]</scope>
    <source>
        <strain evidence="4 5">TBRC 3947</strain>
    </source>
</reference>
<dbReference type="PANTHER" id="PTHR11365:SF23">
    <property type="entry name" value="HYPOTHETICAL 5-OXOPROLINASE (EUROFUNG)-RELATED"/>
    <property type="match status" value="1"/>
</dbReference>
<dbReference type="Pfam" id="PF19278">
    <property type="entry name" value="Hydant_A_C"/>
    <property type="match status" value="1"/>
</dbReference>
<dbReference type="Pfam" id="PF01968">
    <property type="entry name" value="Hydantoinase_A"/>
    <property type="match status" value="1"/>
</dbReference>
<proteinExistence type="predicted"/>
<name>A0ABV6M625_9ACTN</name>
<keyword evidence="5" id="KW-1185">Reference proteome</keyword>
<feature type="domain" description="Acetophenone carboxylase-like C-terminal" evidence="3">
    <location>
        <begin position="512"/>
        <end position="685"/>
    </location>
</feature>
<gene>
    <name evidence="4" type="ORF">ACFFIA_20280</name>
</gene>
<comment type="caution">
    <text evidence="4">The sequence shown here is derived from an EMBL/GenBank/DDBJ whole genome shotgun (WGS) entry which is preliminary data.</text>
</comment>
<dbReference type="InterPro" id="IPR002821">
    <property type="entry name" value="Hydantoinase_A"/>
</dbReference>
<dbReference type="InterPro" id="IPR008040">
    <property type="entry name" value="Hydant_A_N"/>
</dbReference>